<dbReference type="GeneID" id="93582743"/>
<accession>A0A437ADU6</accession>
<keyword evidence="1" id="KW-0812">Transmembrane</keyword>
<proteinExistence type="predicted"/>
<dbReference type="AlphaFoldDB" id="A0A437ADU6"/>
<gene>
    <name evidence="2" type="ORF">DFL_000432</name>
</gene>
<keyword evidence="3" id="KW-1185">Reference proteome</keyword>
<evidence type="ECO:0000313" key="2">
    <source>
        <dbReference type="EMBL" id="RVD89422.1"/>
    </source>
</evidence>
<comment type="caution">
    <text evidence="2">The sequence shown here is derived from an EMBL/GenBank/DDBJ whole genome shotgun (WGS) entry which is preliminary data.</text>
</comment>
<protein>
    <submittedName>
        <fullName evidence="2">Uncharacterized protein</fullName>
    </submittedName>
</protein>
<dbReference type="Proteomes" id="UP000283090">
    <property type="component" value="Unassembled WGS sequence"/>
</dbReference>
<organism evidence="2 3">
    <name type="scientific">Arthrobotrys flagrans</name>
    <name type="common">Nematode-trapping fungus</name>
    <name type="synonym">Trichothecium flagrans</name>
    <dbReference type="NCBI Taxonomy" id="97331"/>
    <lineage>
        <taxon>Eukaryota</taxon>
        <taxon>Fungi</taxon>
        <taxon>Dikarya</taxon>
        <taxon>Ascomycota</taxon>
        <taxon>Pezizomycotina</taxon>
        <taxon>Orbiliomycetes</taxon>
        <taxon>Orbiliales</taxon>
        <taxon>Orbiliaceae</taxon>
        <taxon>Arthrobotrys</taxon>
    </lineage>
</organism>
<feature type="transmembrane region" description="Helical" evidence="1">
    <location>
        <begin position="120"/>
        <end position="140"/>
    </location>
</feature>
<dbReference type="EMBL" id="SAEB01000001">
    <property type="protein sequence ID" value="RVD89422.1"/>
    <property type="molecule type" value="Genomic_DNA"/>
</dbReference>
<dbReference type="RefSeq" id="XP_067494966.1">
    <property type="nucleotide sequence ID" value="XM_067633394.1"/>
</dbReference>
<keyword evidence="1" id="KW-0472">Membrane</keyword>
<dbReference type="VEuPathDB" id="FungiDB:DFL_000432"/>
<dbReference type="OrthoDB" id="10025998at2759"/>
<name>A0A437ADU6_ARTFL</name>
<evidence type="ECO:0000256" key="1">
    <source>
        <dbReference type="SAM" id="Phobius"/>
    </source>
</evidence>
<keyword evidence="1" id="KW-1133">Transmembrane helix</keyword>
<reference evidence="2 3" key="1">
    <citation type="submission" date="2019-01" db="EMBL/GenBank/DDBJ databases">
        <title>Intercellular communication is required for trap formation in the nematode-trapping fungus Duddingtonia flagrans.</title>
        <authorList>
            <person name="Youssar L."/>
            <person name="Wernet V."/>
            <person name="Hensel N."/>
            <person name="Hildebrandt H.-G."/>
            <person name="Fischer R."/>
        </authorList>
    </citation>
    <scope>NUCLEOTIDE SEQUENCE [LARGE SCALE GENOMIC DNA]</scope>
    <source>
        <strain evidence="2 3">CBS H-5679</strain>
    </source>
</reference>
<sequence>MLANQSCTAQSSNTSMPLTPSISWRLVIKLGRSLETKGYQFGPYFWQAESLKETLNRRERARAEFNRARQLDIFHNEVFETEGSLNGVEQIEDVYKFIQKRTKKKVEVILIRGSALQPILSYYATFLTNFFTYWTAFSLFPSPAFQKKMGFYVPPQRGL</sequence>
<evidence type="ECO:0000313" key="3">
    <source>
        <dbReference type="Proteomes" id="UP000283090"/>
    </source>
</evidence>